<dbReference type="InterPro" id="IPR008969">
    <property type="entry name" value="CarboxyPept-like_regulatory"/>
</dbReference>
<keyword evidence="10" id="KW-1185">Reference proteome</keyword>
<dbReference type="EMBL" id="CP000360">
    <property type="protein sequence ID" value="ABF39450.1"/>
    <property type="molecule type" value="Genomic_DNA"/>
</dbReference>
<dbReference type="OrthoDB" id="97893at2"/>
<dbReference type="InterPro" id="IPR039426">
    <property type="entry name" value="TonB-dep_rcpt-like"/>
</dbReference>
<dbReference type="Proteomes" id="UP000002432">
    <property type="component" value="Chromosome"/>
</dbReference>
<accession>Q1IUK0</accession>
<dbReference type="Pfam" id="PF25183">
    <property type="entry name" value="OMP_b-brl_4"/>
    <property type="match status" value="1"/>
</dbReference>
<protein>
    <recommendedName>
        <fullName evidence="8">TonB-dependent transporter Oar-like beta-barrel domain-containing protein</fullName>
    </recommendedName>
</protein>
<keyword evidence="2" id="KW-0813">Transport</keyword>
<dbReference type="STRING" id="204669.Acid345_0445"/>
<dbReference type="InterPro" id="IPR036942">
    <property type="entry name" value="Beta-barrel_TonB_sf"/>
</dbReference>
<proteinExistence type="predicted"/>
<dbReference type="GO" id="GO:0044718">
    <property type="term" value="P:siderophore transmembrane transport"/>
    <property type="evidence" value="ECO:0007669"/>
    <property type="project" value="TreeGrafter"/>
</dbReference>
<dbReference type="eggNOG" id="COG1629">
    <property type="taxonomic scope" value="Bacteria"/>
</dbReference>
<dbReference type="PANTHER" id="PTHR30069:SF46">
    <property type="entry name" value="OAR PROTEIN"/>
    <property type="match status" value="1"/>
</dbReference>
<keyword evidence="3" id="KW-1134">Transmembrane beta strand</keyword>
<dbReference type="SUPFAM" id="SSF49464">
    <property type="entry name" value="Carboxypeptidase regulatory domain-like"/>
    <property type="match status" value="1"/>
</dbReference>
<evidence type="ECO:0000256" key="1">
    <source>
        <dbReference type="ARBA" id="ARBA00004571"/>
    </source>
</evidence>
<keyword evidence="5" id="KW-0472">Membrane</keyword>
<dbReference type="Gene3D" id="2.40.170.20">
    <property type="entry name" value="TonB-dependent receptor, beta-barrel domain"/>
    <property type="match status" value="1"/>
</dbReference>
<dbReference type="GO" id="GO:0015344">
    <property type="term" value="F:siderophore uptake transmembrane transporter activity"/>
    <property type="evidence" value="ECO:0007669"/>
    <property type="project" value="TreeGrafter"/>
</dbReference>
<evidence type="ECO:0000313" key="10">
    <source>
        <dbReference type="Proteomes" id="UP000002432"/>
    </source>
</evidence>
<gene>
    <name evidence="9" type="ordered locus">Acid345_0445</name>
</gene>
<dbReference type="Pfam" id="PF13620">
    <property type="entry name" value="CarboxypepD_reg"/>
    <property type="match status" value="1"/>
</dbReference>
<keyword evidence="6" id="KW-0998">Cell outer membrane</keyword>
<dbReference type="SUPFAM" id="SSF56935">
    <property type="entry name" value="Porins"/>
    <property type="match status" value="1"/>
</dbReference>
<comment type="subcellular location">
    <subcellularLocation>
        <location evidence="1">Cell outer membrane</location>
        <topology evidence="1">Multi-pass membrane protein</topology>
    </subcellularLocation>
</comment>
<evidence type="ECO:0000313" key="9">
    <source>
        <dbReference type="EMBL" id="ABF39450.1"/>
    </source>
</evidence>
<dbReference type="AlphaFoldDB" id="Q1IUK0"/>
<reference evidence="9 10" key="1">
    <citation type="journal article" date="2009" name="Appl. Environ. Microbiol.">
        <title>Three genomes from the phylum Acidobacteria provide insight into the lifestyles of these microorganisms in soils.</title>
        <authorList>
            <person name="Ward N.L."/>
            <person name="Challacombe J.F."/>
            <person name="Janssen P.H."/>
            <person name="Henrissat B."/>
            <person name="Coutinho P.M."/>
            <person name="Wu M."/>
            <person name="Xie G."/>
            <person name="Haft D.H."/>
            <person name="Sait M."/>
            <person name="Badger J."/>
            <person name="Barabote R.D."/>
            <person name="Bradley B."/>
            <person name="Brettin T.S."/>
            <person name="Brinkac L.M."/>
            <person name="Bruce D."/>
            <person name="Creasy T."/>
            <person name="Daugherty S.C."/>
            <person name="Davidsen T.M."/>
            <person name="DeBoy R.T."/>
            <person name="Detter J.C."/>
            <person name="Dodson R.J."/>
            <person name="Durkin A.S."/>
            <person name="Ganapathy A."/>
            <person name="Gwinn-Giglio M."/>
            <person name="Han C.S."/>
            <person name="Khouri H."/>
            <person name="Kiss H."/>
            <person name="Kothari S.P."/>
            <person name="Madupu R."/>
            <person name="Nelson K.E."/>
            <person name="Nelson W.C."/>
            <person name="Paulsen I."/>
            <person name="Penn K."/>
            <person name="Ren Q."/>
            <person name="Rosovitz M.J."/>
            <person name="Selengut J.D."/>
            <person name="Shrivastava S."/>
            <person name="Sullivan S.A."/>
            <person name="Tapia R."/>
            <person name="Thompson L.S."/>
            <person name="Watkins K.L."/>
            <person name="Yang Q."/>
            <person name="Yu C."/>
            <person name="Zafar N."/>
            <person name="Zhou L."/>
            <person name="Kuske C.R."/>
        </authorList>
    </citation>
    <scope>NUCLEOTIDE SEQUENCE [LARGE SCALE GENOMIC DNA]</scope>
    <source>
        <strain evidence="9 10">Ellin345</strain>
    </source>
</reference>
<dbReference type="EnsemblBacteria" id="ABF39450">
    <property type="protein sequence ID" value="ABF39450"/>
    <property type="gene ID" value="Acid345_0445"/>
</dbReference>
<evidence type="ECO:0000256" key="7">
    <source>
        <dbReference type="SAM" id="SignalP"/>
    </source>
</evidence>
<dbReference type="GO" id="GO:0009279">
    <property type="term" value="C:cell outer membrane"/>
    <property type="evidence" value="ECO:0007669"/>
    <property type="project" value="UniProtKB-SubCell"/>
</dbReference>
<dbReference type="KEGG" id="aba:Acid345_0445"/>
<evidence type="ECO:0000256" key="3">
    <source>
        <dbReference type="ARBA" id="ARBA00022452"/>
    </source>
</evidence>
<keyword evidence="4" id="KW-0812">Transmembrane</keyword>
<dbReference type="PANTHER" id="PTHR30069">
    <property type="entry name" value="TONB-DEPENDENT OUTER MEMBRANE RECEPTOR"/>
    <property type="match status" value="1"/>
</dbReference>
<evidence type="ECO:0000256" key="2">
    <source>
        <dbReference type="ARBA" id="ARBA00022448"/>
    </source>
</evidence>
<sequence>MYCALTRVPELCLRAVHRSRFAILCALVLFFSAHVFGQEATVVGTVTDPTGANVPNVTITITHIETGQVRNVTTNSEGQFAAAALPIGHYNITAQSEGFGVAQKTNVALNVGDRTRIDFALAVGSTKQTVTVEANAVQVQTQTGEVSTVIDGKQVAQLSTNGRSVYTLYALTPGASSVQGDFITPTPVSGDSNVSINGQRPGHNLQILDGGENLDRGGSSASVMPSLEAIAEFTNMTSNYSAEYGLSSAATITTAVKSGTNRFHASAWEFLRNDALDARNYFNPAPAKVAELRYNNFGFNVGGQVPLWKDHPTFFFYNQEWRRLVQGGQLNQTVPLASAYPDANGTGTGAVIPTTLPNGDPNIITVPTGIANFGANCSGAVRASLIPGQPFPANTIPDCLIDPNSQSLLKAGIFPLPTNGVQFQGGNNSPTNVTEEIVRIDHQFSSKFSIFGHWIAEQVSQTYGTTQWSGDNVPTISDVFGNPSFSGVIHTTYTISPTLLNEASFNYNGNRIHIIPQGLVSAPGDFTFNRLFTGPNDQTRIPSIALSGSTGTNYTSNWTPWNNAANDYQVRDDVTWSKGAHQLKMGGSWALYTKVQDAFANTQGNFSFNGGFSGNDFADFLLGYAQQYTEDAVKISGNWNNVSWAAYVQDNWRVTHRLTLNLGLRWDGVPHTYEANNQSSNFYRNLYDPANAATFDANGNICSANSVPACPGGPSPGLGTSSNPILSGVGFYVNGIGIGGLNGVPNGLVNNHWAAFGPRLGFAYDLTGQGKSVVRGGFGIMYERIQGNDMYNGAVNPPNDLQPLLNSVSLSNPGYNIKTGNSITAAALPVLPLVVSGIDSENYKLPVNYQYSFGFQQSLGEASVLGISYVGSQSRHQNDYRQINLPAITSLPALLASNGAGINQQMPYLGFGDIRLAENEANASYNSLQVDLRGNLKRDFQYQFGYTWSKAIDAATSNGSGGDLNNVTNPYVGWQYDKGPSPFDRTHIAFANFVYSIPLFNNNDSRAVRTILGGWQVSGIVTMESGAPLAIGLSGSNVSSLFNGGFVTNSGNRPNVNGAVTYPQSVNEWFDTSAFSAPTCTTGPDCWGDLGHNTVRGPGRDNWNLSLFKSFTLNDRGSRIEFRADSFNTWNHTQFKGDYNNGGISTNFGSGNFGAVTAAFDPREFQFGLKLVF</sequence>
<feature type="chain" id="PRO_5004191806" description="TonB-dependent transporter Oar-like beta-barrel domain-containing protein" evidence="7">
    <location>
        <begin position="38"/>
        <end position="1173"/>
    </location>
</feature>
<feature type="signal peptide" evidence="7">
    <location>
        <begin position="1"/>
        <end position="37"/>
    </location>
</feature>
<dbReference type="HOGENOM" id="CLU_006298_0_0_0"/>
<evidence type="ECO:0000256" key="6">
    <source>
        <dbReference type="ARBA" id="ARBA00023237"/>
    </source>
</evidence>
<keyword evidence="7" id="KW-0732">Signal</keyword>
<evidence type="ECO:0000256" key="4">
    <source>
        <dbReference type="ARBA" id="ARBA00022692"/>
    </source>
</evidence>
<name>Q1IUK0_KORVE</name>
<organism evidence="9 10">
    <name type="scientific">Koribacter versatilis (strain Ellin345)</name>
    <dbReference type="NCBI Taxonomy" id="204669"/>
    <lineage>
        <taxon>Bacteria</taxon>
        <taxon>Pseudomonadati</taxon>
        <taxon>Acidobacteriota</taxon>
        <taxon>Terriglobia</taxon>
        <taxon>Terriglobales</taxon>
        <taxon>Candidatus Korobacteraceae</taxon>
        <taxon>Candidatus Korobacter</taxon>
    </lineage>
</organism>
<dbReference type="Gene3D" id="2.60.40.1120">
    <property type="entry name" value="Carboxypeptidase-like, regulatory domain"/>
    <property type="match status" value="1"/>
</dbReference>
<evidence type="ECO:0000259" key="8">
    <source>
        <dbReference type="Pfam" id="PF25183"/>
    </source>
</evidence>
<feature type="domain" description="TonB-dependent transporter Oar-like beta-barrel" evidence="8">
    <location>
        <begin position="256"/>
        <end position="1166"/>
    </location>
</feature>
<evidence type="ECO:0000256" key="5">
    <source>
        <dbReference type="ARBA" id="ARBA00023136"/>
    </source>
</evidence>
<dbReference type="InterPro" id="IPR057601">
    <property type="entry name" value="Oar-like_b-barrel"/>
</dbReference>